<proteinExistence type="predicted"/>
<dbReference type="AlphaFoldDB" id="I1CIB0"/>
<accession>I1CIB0</accession>
<dbReference type="STRING" id="246409.I1CIB0"/>
<sequence>MVSQQQRMRMYGAMMGSLAPFGQRNRSAALKTVELIEAESKDLLVDLKELRRNASIHKVNEVVKRTRLAKVHAFIIGHLKKGDAIYVW</sequence>
<dbReference type="GeneID" id="93619866"/>
<keyword evidence="3" id="KW-1185">Reference proteome</keyword>
<protein>
    <recommendedName>
        <fullName evidence="1">DUF5600 domain-containing protein</fullName>
    </recommendedName>
</protein>
<evidence type="ECO:0000313" key="3">
    <source>
        <dbReference type="Proteomes" id="UP000009138"/>
    </source>
</evidence>
<evidence type="ECO:0000259" key="1">
    <source>
        <dbReference type="Pfam" id="PF18150"/>
    </source>
</evidence>
<dbReference type="Proteomes" id="UP000009138">
    <property type="component" value="Unassembled WGS sequence"/>
</dbReference>
<feature type="domain" description="DUF5600" evidence="1">
    <location>
        <begin position="53"/>
        <end position="81"/>
    </location>
</feature>
<name>I1CIB0_RHIO9</name>
<reference evidence="2 3" key="1">
    <citation type="journal article" date="2009" name="PLoS Genet.">
        <title>Genomic analysis of the basal lineage fungus Rhizopus oryzae reveals a whole-genome duplication.</title>
        <authorList>
            <person name="Ma L.-J."/>
            <person name="Ibrahim A.S."/>
            <person name="Skory C."/>
            <person name="Grabherr M.G."/>
            <person name="Burger G."/>
            <person name="Butler M."/>
            <person name="Elias M."/>
            <person name="Idnurm A."/>
            <person name="Lang B.F."/>
            <person name="Sone T."/>
            <person name="Abe A."/>
            <person name="Calvo S.E."/>
            <person name="Corrochano L.M."/>
            <person name="Engels R."/>
            <person name="Fu J."/>
            <person name="Hansberg W."/>
            <person name="Kim J.-M."/>
            <person name="Kodira C.D."/>
            <person name="Koehrsen M.J."/>
            <person name="Liu B."/>
            <person name="Miranda-Saavedra D."/>
            <person name="O'Leary S."/>
            <person name="Ortiz-Castellanos L."/>
            <person name="Poulter R."/>
            <person name="Rodriguez-Romero J."/>
            <person name="Ruiz-Herrera J."/>
            <person name="Shen Y.-Q."/>
            <person name="Zeng Q."/>
            <person name="Galagan J."/>
            <person name="Birren B.W."/>
            <person name="Cuomo C.A."/>
            <person name="Wickes B.L."/>
        </authorList>
    </citation>
    <scope>NUCLEOTIDE SEQUENCE [LARGE SCALE GENOMIC DNA]</scope>
    <source>
        <strain evidence="3">RA 99-880 / ATCC MYA-4621 / FGSC 9543 / NRRL 43880</strain>
    </source>
</reference>
<dbReference type="Pfam" id="PF18150">
    <property type="entry name" value="DUF5600"/>
    <property type="match status" value="1"/>
</dbReference>
<dbReference type="eggNOG" id="KOG1954">
    <property type="taxonomic scope" value="Eukaryota"/>
</dbReference>
<dbReference type="VEuPathDB" id="FungiDB:RO3G_12901"/>
<dbReference type="EMBL" id="CH476742">
    <property type="protein sequence ID" value="EIE88190.1"/>
    <property type="molecule type" value="Genomic_DNA"/>
</dbReference>
<gene>
    <name evidence="2" type="ORF">RO3G_12901</name>
</gene>
<evidence type="ECO:0000313" key="2">
    <source>
        <dbReference type="EMBL" id="EIE88190.1"/>
    </source>
</evidence>
<dbReference type="RefSeq" id="XP_067523586.1">
    <property type="nucleotide sequence ID" value="XM_067667485.1"/>
</dbReference>
<dbReference type="InterPro" id="IPR040990">
    <property type="entry name" value="DUF5600"/>
</dbReference>
<organism evidence="2 3">
    <name type="scientific">Rhizopus delemar (strain RA 99-880 / ATCC MYA-4621 / FGSC 9543 / NRRL 43880)</name>
    <name type="common">Mucormycosis agent</name>
    <name type="synonym">Rhizopus arrhizus var. delemar</name>
    <dbReference type="NCBI Taxonomy" id="246409"/>
    <lineage>
        <taxon>Eukaryota</taxon>
        <taxon>Fungi</taxon>
        <taxon>Fungi incertae sedis</taxon>
        <taxon>Mucoromycota</taxon>
        <taxon>Mucoromycotina</taxon>
        <taxon>Mucoromycetes</taxon>
        <taxon>Mucorales</taxon>
        <taxon>Mucorineae</taxon>
        <taxon>Rhizopodaceae</taxon>
        <taxon>Rhizopus</taxon>
    </lineage>
</organism>
<dbReference type="InParanoid" id="I1CIB0"/>
<dbReference type="Gene3D" id="1.10.268.20">
    <property type="match status" value="1"/>
</dbReference>